<dbReference type="OrthoDB" id="3350591at2759"/>
<sequence>MSTKDHDMFSNVWGHTSIHDYPAYSIIENTPQDECALKLANLILSTDDDAVIATKLQQIWDSILRYSMVSLMSILAIRGIITSFRNGKANTSPEIKYHGRPLNWQTLPDFDKRYIHWLLSASDCQGDLSAILEDDRMYHDSWLSYITTGMQFSEDAINDEKAHKEDASYEPPGDLKRCGVLVFRALEDREFPGVYWNLAMYLWARFGAAEMWKLAQENKEYDDEACRAGKLFSKDWKGYSEERWHVWEELLEAQLARVKVWESTNCDYPGDSENYLNVKRALAFMQSARGQVN</sequence>
<reference evidence="2" key="2">
    <citation type="submission" date="2013-04" db="EMBL/GenBank/DDBJ databases">
        <title>Genomic mechanisms accounting for the adaptation to parasitism in nematode-trapping fungi.</title>
        <authorList>
            <person name="Ahren D.G."/>
        </authorList>
    </citation>
    <scope>NUCLEOTIDE SEQUENCE [LARGE SCALE GENOMIC DNA]</scope>
    <source>
        <strain evidence="2">CBS 200.50</strain>
    </source>
</reference>
<keyword evidence="2" id="KW-1185">Reference proteome</keyword>
<comment type="caution">
    <text evidence="1">The sequence shown here is derived from an EMBL/GenBank/DDBJ whole genome shotgun (WGS) entry which is preliminary data.</text>
</comment>
<accession>S8AQS5</accession>
<organism evidence="1 2">
    <name type="scientific">Dactylellina haptotyla (strain CBS 200.50)</name>
    <name type="common">Nematode-trapping fungus</name>
    <name type="synonym">Monacrosporium haptotylum</name>
    <dbReference type="NCBI Taxonomy" id="1284197"/>
    <lineage>
        <taxon>Eukaryota</taxon>
        <taxon>Fungi</taxon>
        <taxon>Dikarya</taxon>
        <taxon>Ascomycota</taxon>
        <taxon>Pezizomycotina</taxon>
        <taxon>Orbiliomycetes</taxon>
        <taxon>Orbiliales</taxon>
        <taxon>Orbiliaceae</taxon>
        <taxon>Dactylellina</taxon>
    </lineage>
</organism>
<name>S8AQS5_DACHA</name>
<proteinExistence type="predicted"/>
<dbReference type="EMBL" id="AQGS01000079">
    <property type="protein sequence ID" value="EPS43416.1"/>
    <property type="molecule type" value="Genomic_DNA"/>
</dbReference>
<protein>
    <submittedName>
        <fullName evidence="1">Uncharacterized protein</fullName>
    </submittedName>
</protein>
<dbReference type="Proteomes" id="UP000015100">
    <property type="component" value="Unassembled WGS sequence"/>
</dbReference>
<gene>
    <name evidence="1" type="ORF">H072_2609</name>
</gene>
<reference evidence="1 2" key="1">
    <citation type="journal article" date="2013" name="PLoS Genet.">
        <title>Genomic mechanisms accounting for the adaptation to parasitism in nematode-trapping fungi.</title>
        <authorList>
            <person name="Meerupati T."/>
            <person name="Andersson K.M."/>
            <person name="Friman E."/>
            <person name="Kumar D."/>
            <person name="Tunlid A."/>
            <person name="Ahren D."/>
        </authorList>
    </citation>
    <scope>NUCLEOTIDE SEQUENCE [LARGE SCALE GENOMIC DNA]</scope>
    <source>
        <strain evidence="1 2">CBS 200.50</strain>
    </source>
</reference>
<evidence type="ECO:0000313" key="1">
    <source>
        <dbReference type="EMBL" id="EPS43416.1"/>
    </source>
</evidence>
<dbReference type="AlphaFoldDB" id="S8AQS5"/>
<dbReference type="HOGENOM" id="CLU_950013_0_0_1"/>
<evidence type="ECO:0000313" key="2">
    <source>
        <dbReference type="Proteomes" id="UP000015100"/>
    </source>
</evidence>